<dbReference type="KEGG" id="muo:115467022"/>
<proteinExistence type="predicted"/>
<dbReference type="GeneID" id="115467022"/>
<sequence>MDTIKTFFDNIWESLTKSQKTEVLELFIITASFHKVQDVISFHYQLTQASTSVQFGVLPKAIHMKQEKPRRGSIHICKYCIQVFSKGVESAPETVHIAEEYSDASDTLQTQNEEHSMKDNDSSFILSTSSRACMEVITLQVCVTGQTFNSEQQFLNQVAECLQGCGIHLQREVYNHESDEPLLLFCPVVSRAGTDIHHALENISSHRKVVLVVMHHAPNPNLMLYTASQSQTQHSSLVSVVDCRFSQGSGLYSCQMNTTAVTSVASSIEQLVLLSKETCVN</sequence>
<name>A0A6P7XN26_9AMPH</name>
<dbReference type="AlphaFoldDB" id="A0A6P7XN26"/>
<organism evidence="1 2">
    <name type="scientific">Microcaecilia unicolor</name>
    <dbReference type="NCBI Taxonomy" id="1415580"/>
    <lineage>
        <taxon>Eukaryota</taxon>
        <taxon>Metazoa</taxon>
        <taxon>Chordata</taxon>
        <taxon>Craniata</taxon>
        <taxon>Vertebrata</taxon>
        <taxon>Euteleostomi</taxon>
        <taxon>Amphibia</taxon>
        <taxon>Gymnophiona</taxon>
        <taxon>Siphonopidae</taxon>
        <taxon>Microcaecilia</taxon>
    </lineage>
</organism>
<keyword evidence="1" id="KW-1185">Reference proteome</keyword>
<dbReference type="PANTHER" id="PTHR34488:SF1">
    <property type="entry name" value="SI:CH211-245H14.1-RELATED"/>
    <property type="match status" value="1"/>
</dbReference>
<dbReference type="Proteomes" id="UP000515156">
    <property type="component" value="Chromosome 3"/>
</dbReference>
<reference evidence="2" key="1">
    <citation type="submission" date="2025-08" db="UniProtKB">
        <authorList>
            <consortium name="RefSeq"/>
        </authorList>
    </citation>
    <scope>IDENTIFICATION</scope>
</reference>
<dbReference type="RefSeq" id="XP_030054526.1">
    <property type="nucleotide sequence ID" value="XM_030198666.1"/>
</dbReference>
<protein>
    <submittedName>
        <fullName evidence="2">Uncharacterized protein LOC115467022 isoform X1</fullName>
    </submittedName>
</protein>
<evidence type="ECO:0000313" key="2">
    <source>
        <dbReference type="RefSeq" id="XP_030054526.1"/>
    </source>
</evidence>
<evidence type="ECO:0000313" key="1">
    <source>
        <dbReference type="Proteomes" id="UP000515156"/>
    </source>
</evidence>
<dbReference type="InParanoid" id="A0A6P7XN26"/>
<gene>
    <name evidence="2" type="primary">LOC115467022</name>
</gene>
<dbReference type="OrthoDB" id="8446971at2759"/>
<dbReference type="PANTHER" id="PTHR34488">
    <property type="entry name" value="SI:CH211-245H14.1-RELATED"/>
    <property type="match status" value="1"/>
</dbReference>
<accession>A0A6P7XN26</accession>